<evidence type="ECO:0000313" key="10">
    <source>
        <dbReference type="Proteomes" id="UP000226437"/>
    </source>
</evidence>
<accession>A0A2G0CDJ3</accession>
<evidence type="ECO:0000259" key="8">
    <source>
        <dbReference type="Pfam" id="PF02771"/>
    </source>
</evidence>
<dbReference type="EMBL" id="PDLO01000005">
    <property type="protein sequence ID" value="PHK98044.1"/>
    <property type="molecule type" value="Genomic_DNA"/>
</dbReference>
<name>A0A2G0CDJ3_9BACT</name>
<dbReference type="Pfam" id="PF00441">
    <property type="entry name" value="Acyl-CoA_dh_1"/>
    <property type="match status" value="1"/>
</dbReference>
<feature type="domain" description="Acyl-CoA oxidase/dehydrogenase middle" evidence="7">
    <location>
        <begin position="134"/>
        <end position="229"/>
    </location>
</feature>
<dbReference type="PANTHER" id="PTHR43884">
    <property type="entry name" value="ACYL-COA DEHYDROGENASE"/>
    <property type="match status" value="1"/>
</dbReference>
<dbReference type="Gene3D" id="1.10.540.10">
    <property type="entry name" value="Acyl-CoA dehydrogenase/oxidase, N-terminal domain"/>
    <property type="match status" value="1"/>
</dbReference>
<gene>
    <name evidence="9" type="ORF">CGL56_12700</name>
</gene>
<evidence type="ECO:0000313" key="9">
    <source>
        <dbReference type="EMBL" id="PHK98044.1"/>
    </source>
</evidence>
<dbReference type="InterPro" id="IPR046373">
    <property type="entry name" value="Acyl-CoA_Oxase/DH_mid-dom_sf"/>
</dbReference>
<keyword evidence="3 5" id="KW-0285">Flavoprotein</keyword>
<evidence type="ECO:0000259" key="6">
    <source>
        <dbReference type="Pfam" id="PF00441"/>
    </source>
</evidence>
<proteinExistence type="inferred from homology"/>
<dbReference type="InterPro" id="IPR009100">
    <property type="entry name" value="AcylCoA_DH/oxidase_NM_dom_sf"/>
</dbReference>
<dbReference type="InterPro" id="IPR036250">
    <property type="entry name" value="AcylCo_DH-like_C"/>
</dbReference>
<dbReference type="InterPro" id="IPR037069">
    <property type="entry name" value="AcylCoA_DH/ox_N_sf"/>
</dbReference>
<keyword evidence="4 5" id="KW-0274">FAD</keyword>
<comment type="similarity">
    <text evidence="2 5">Belongs to the acyl-CoA dehydrogenase family.</text>
</comment>
<dbReference type="Gene3D" id="1.20.140.10">
    <property type="entry name" value="Butyryl-CoA Dehydrogenase, subunit A, domain 3"/>
    <property type="match status" value="1"/>
</dbReference>
<dbReference type="Gene3D" id="2.40.110.10">
    <property type="entry name" value="Butyryl-CoA Dehydrogenase, subunit A, domain 2"/>
    <property type="match status" value="1"/>
</dbReference>
<comment type="caution">
    <text evidence="9">The sequence shown here is derived from an EMBL/GenBank/DDBJ whole genome shotgun (WGS) entry which is preliminary data.</text>
</comment>
<dbReference type="AlphaFoldDB" id="A0A2G0CDJ3"/>
<dbReference type="SUPFAM" id="SSF47203">
    <property type="entry name" value="Acyl-CoA dehydrogenase C-terminal domain-like"/>
    <property type="match status" value="1"/>
</dbReference>
<evidence type="ECO:0000256" key="5">
    <source>
        <dbReference type="RuleBase" id="RU362125"/>
    </source>
</evidence>
<protein>
    <submittedName>
        <fullName evidence="9">Acyl-CoA dehydrogenase</fullName>
    </submittedName>
</protein>
<dbReference type="GO" id="GO:0003995">
    <property type="term" value="F:acyl-CoA dehydrogenase activity"/>
    <property type="evidence" value="ECO:0007669"/>
    <property type="project" value="InterPro"/>
</dbReference>
<keyword evidence="5" id="KW-0560">Oxidoreductase</keyword>
<dbReference type="InterPro" id="IPR013786">
    <property type="entry name" value="AcylCoA_DH/ox_N"/>
</dbReference>
<dbReference type="PROSITE" id="PS00072">
    <property type="entry name" value="ACYL_COA_DH_1"/>
    <property type="match status" value="1"/>
</dbReference>
<evidence type="ECO:0000256" key="1">
    <source>
        <dbReference type="ARBA" id="ARBA00001974"/>
    </source>
</evidence>
<dbReference type="RefSeq" id="WP_099106943.1">
    <property type="nucleotide sequence ID" value="NZ_JAATJF010000002.1"/>
</dbReference>
<organism evidence="9 10">
    <name type="scientific">Neolewinella marina</name>
    <dbReference type="NCBI Taxonomy" id="438751"/>
    <lineage>
        <taxon>Bacteria</taxon>
        <taxon>Pseudomonadati</taxon>
        <taxon>Bacteroidota</taxon>
        <taxon>Saprospiria</taxon>
        <taxon>Saprospirales</taxon>
        <taxon>Lewinellaceae</taxon>
        <taxon>Neolewinella</taxon>
    </lineage>
</organism>
<evidence type="ECO:0000256" key="3">
    <source>
        <dbReference type="ARBA" id="ARBA00022630"/>
    </source>
</evidence>
<keyword evidence="10" id="KW-1185">Reference proteome</keyword>
<evidence type="ECO:0000256" key="2">
    <source>
        <dbReference type="ARBA" id="ARBA00009347"/>
    </source>
</evidence>
<sequence>MNYQPEALASFAPPRDYLDYQQEVIDFARRELGGDVVARDADSDFARDLWQKCADFGIQGMAAPAAYGGPSAEIDVFRSVVAMEGLGYACPDTGLVLALNAQMWSVQVTISLFGTEAQRARYLPGLVSGAQIGCHGLTEAESGSDVFALQTTAERVEGGYRLNGGKRLVTLAPVADLAVVFASTAPERGKWGISAFLVERNTPGYTASPNRRKMGLRTAPFGELTFEDCFVPEDNLIGREGSGFSICNHSLEFDRCCILSGQLGTMRRQLEEAVRFARDRRQFGHPVGAFQSVSNRIADMRLRLEISRLLLYRVAAMKQRGEAATAESSMLKLYLSEAFVASSMDAIRIGGGNAYLTDFGTERDLRDAVGGVLYAGTSDIHRNIIAKLSGL</sequence>
<evidence type="ECO:0000256" key="4">
    <source>
        <dbReference type="ARBA" id="ARBA00022827"/>
    </source>
</evidence>
<dbReference type="InterPro" id="IPR009075">
    <property type="entry name" value="AcylCo_DH/oxidase_C"/>
</dbReference>
<reference evidence="9 10" key="1">
    <citation type="submission" date="2017-10" db="EMBL/GenBank/DDBJ databases">
        <title>The draft genome sequence of Lewinella marina KCTC 32374.</title>
        <authorList>
            <person name="Wang K."/>
        </authorList>
    </citation>
    <scope>NUCLEOTIDE SEQUENCE [LARGE SCALE GENOMIC DNA]</scope>
    <source>
        <strain evidence="9 10">MKG-38</strain>
    </source>
</reference>
<comment type="cofactor">
    <cofactor evidence="1 5">
        <name>FAD</name>
        <dbReference type="ChEBI" id="CHEBI:57692"/>
    </cofactor>
</comment>
<feature type="domain" description="Acyl-CoA dehydrogenase/oxidase N-terminal" evidence="8">
    <location>
        <begin position="20"/>
        <end position="129"/>
    </location>
</feature>
<dbReference type="GO" id="GO:0050660">
    <property type="term" value="F:flavin adenine dinucleotide binding"/>
    <property type="evidence" value="ECO:0007669"/>
    <property type="project" value="InterPro"/>
</dbReference>
<dbReference type="PANTHER" id="PTHR43884:SF12">
    <property type="entry name" value="ISOVALERYL-COA DEHYDROGENASE, MITOCHONDRIAL-RELATED"/>
    <property type="match status" value="1"/>
</dbReference>
<evidence type="ECO:0000259" key="7">
    <source>
        <dbReference type="Pfam" id="PF02770"/>
    </source>
</evidence>
<dbReference type="InterPro" id="IPR006091">
    <property type="entry name" value="Acyl-CoA_Oxase/DH_mid-dom"/>
</dbReference>
<dbReference type="Proteomes" id="UP000226437">
    <property type="component" value="Unassembled WGS sequence"/>
</dbReference>
<dbReference type="Pfam" id="PF02770">
    <property type="entry name" value="Acyl-CoA_dh_M"/>
    <property type="match status" value="1"/>
</dbReference>
<dbReference type="InterPro" id="IPR006089">
    <property type="entry name" value="Acyl-CoA_DH_CS"/>
</dbReference>
<feature type="domain" description="Acyl-CoA dehydrogenase/oxidase C-terminal" evidence="6">
    <location>
        <begin position="241"/>
        <end position="387"/>
    </location>
</feature>
<dbReference type="OrthoDB" id="9802447at2"/>
<dbReference type="Pfam" id="PF02771">
    <property type="entry name" value="Acyl-CoA_dh_N"/>
    <property type="match status" value="1"/>
</dbReference>
<dbReference type="SUPFAM" id="SSF56645">
    <property type="entry name" value="Acyl-CoA dehydrogenase NM domain-like"/>
    <property type="match status" value="1"/>
</dbReference>